<dbReference type="Pfam" id="PF00884">
    <property type="entry name" value="Sulfatase"/>
    <property type="match status" value="1"/>
</dbReference>
<evidence type="ECO:0000313" key="4">
    <source>
        <dbReference type="EMBL" id="GLQ06594.1"/>
    </source>
</evidence>
<dbReference type="RefSeq" id="WP_169560744.1">
    <property type="nucleotide sequence ID" value="NZ_BSNF01000006.1"/>
</dbReference>
<name>A0ABQ5U5Q2_9PROT</name>
<comment type="caution">
    <text evidence="4">The sequence shown here is derived from an EMBL/GenBank/DDBJ whole genome shotgun (WGS) entry which is preliminary data.</text>
</comment>
<accession>A0ABQ5U5Q2</accession>
<dbReference type="EMBL" id="BSNF01000006">
    <property type="protein sequence ID" value="GLQ06594.1"/>
    <property type="molecule type" value="Genomic_DNA"/>
</dbReference>
<reference evidence="4" key="1">
    <citation type="journal article" date="2014" name="Int. J. Syst. Evol. Microbiol.">
        <title>Complete genome of a new Firmicutes species belonging to the dominant human colonic microbiota ('Ruminococcus bicirculans') reveals two chromosomes and a selective capacity to utilize plant glucans.</title>
        <authorList>
            <consortium name="NISC Comparative Sequencing Program"/>
            <person name="Wegmann U."/>
            <person name="Louis P."/>
            <person name="Goesmann A."/>
            <person name="Henrissat B."/>
            <person name="Duncan S.H."/>
            <person name="Flint H.J."/>
        </authorList>
    </citation>
    <scope>NUCLEOTIDE SEQUENCE</scope>
    <source>
        <strain evidence="4">NBRC 103408</strain>
    </source>
</reference>
<dbReference type="Proteomes" id="UP001161409">
    <property type="component" value="Unassembled WGS sequence"/>
</dbReference>
<evidence type="ECO:0000256" key="1">
    <source>
        <dbReference type="ARBA" id="ARBA00022723"/>
    </source>
</evidence>
<keyword evidence="2" id="KW-0378">Hydrolase</keyword>
<evidence type="ECO:0000313" key="5">
    <source>
        <dbReference type="Proteomes" id="UP001161409"/>
    </source>
</evidence>
<sequence>MTNVLFITIDQWRADWLAANGHDHVETPALDALAADGVLFRQHYSCSAPCGPSRATLHTGMYPSNHRSVRNGTPLDGSLTNIALEARKAGFEPTLFGYTDTTADPTGRDLKDPDLATYEGVLPGFKVGVSLPEHSAPWLAYLKGKGYSVRKPGFDIYHPDPDFDLPKGRHETFAPSRIRAEDSETAWLTNQVMDHIDGLYGKPFFYHLSYLRPHPPFIASPEYHDRYAPGDMKPPIDFGDPDAVAARHPMLEFALARTGLEHFYMTGKGLARDLDADGIAQIRAIYSALVSEVDHHVGRLVEQLKDADLYDDTLIVVTSDHGEQLGDHHLMGKLGFHDQSFHIPLIVKPPRDKNLARGRTVDAFTESVDIMPTILDLIGRDVPLQCDGHSLGDWISGETPVKWRSAVHWLFDFRDIEHREPETLLDLSHDECSLLVLRDDRFKYVHFAALPPLLFDLVNDPDECHNLAEEPDYQAVVLLYAQRLLSWRMSHEFGALDKHLATSDGMIVGRKSR</sequence>
<proteinExistence type="predicted"/>
<evidence type="ECO:0000259" key="3">
    <source>
        <dbReference type="Pfam" id="PF00884"/>
    </source>
</evidence>
<feature type="domain" description="Sulfatase N-terminal" evidence="3">
    <location>
        <begin position="3"/>
        <end position="379"/>
    </location>
</feature>
<dbReference type="InterPro" id="IPR017850">
    <property type="entry name" value="Alkaline_phosphatase_core_sf"/>
</dbReference>
<dbReference type="Gene3D" id="3.40.720.10">
    <property type="entry name" value="Alkaline Phosphatase, subunit A"/>
    <property type="match status" value="1"/>
</dbReference>
<gene>
    <name evidence="4" type="ORF">GCM10007924_18150</name>
</gene>
<keyword evidence="5" id="KW-1185">Reference proteome</keyword>
<evidence type="ECO:0000256" key="2">
    <source>
        <dbReference type="ARBA" id="ARBA00022801"/>
    </source>
</evidence>
<organism evidence="4 5">
    <name type="scientific">Sneathiella chinensis</name>
    <dbReference type="NCBI Taxonomy" id="349750"/>
    <lineage>
        <taxon>Bacteria</taxon>
        <taxon>Pseudomonadati</taxon>
        <taxon>Pseudomonadota</taxon>
        <taxon>Alphaproteobacteria</taxon>
        <taxon>Sneathiellales</taxon>
        <taxon>Sneathiellaceae</taxon>
        <taxon>Sneathiella</taxon>
    </lineage>
</organism>
<dbReference type="PANTHER" id="PTHR45953:SF1">
    <property type="entry name" value="IDURONATE 2-SULFATASE"/>
    <property type="match status" value="1"/>
</dbReference>
<keyword evidence="1" id="KW-0479">Metal-binding</keyword>
<dbReference type="CDD" id="cd16028">
    <property type="entry name" value="PMH"/>
    <property type="match status" value="1"/>
</dbReference>
<reference evidence="4" key="2">
    <citation type="submission" date="2023-01" db="EMBL/GenBank/DDBJ databases">
        <title>Draft genome sequence of Sneathiella chinensis strain NBRC 103408.</title>
        <authorList>
            <person name="Sun Q."/>
            <person name="Mori K."/>
        </authorList>
    </citation>
    <scope>NUCLEOTIDE SEQUENCE</scope>
    <source>
        <strain evidence="4">NBRC 103408</strain>
    </source>
</reference>
<dbReference type="InterPro" id="IPR000917">
    <property type="entry name" value="Sulfatase_N"/>
</dbReference>
<protein>
    <submittedName>
        <fullName evidence="4">Sulfatase</fullName>
    </submittedName>
</protein>
<dbReference type="PANTHER" id="PTHR45953">
    <property type="entry name" value="IDURONATE 2-SULFATASE"/>
    <property type="match status" value="1"/>
</dbReference>
<dbReference type="SUPFAM" id="SSF53649">
    <property type="entry name" value="Alkaline phosphatase-like"/>
    <property type="match status" value="1"/>
</dbReference>